<keyword evidence="2" id="KW-1185">Reference proteome</keyword>
<organism evidence="1 2">
    <name type="scientific">Cucumis sativus</name>
    <name type="common">Cucumber</name>
    <dbReference type="NCBI Taxonomy" id="3659"/>
    <lineage>
        <taxon>Eukaryota</taxon>
        <taxon>Viridiplantae</taxon>
        <taxon>Streptophyta</taxon>
        <taxon>Embryophyta</taxon>
        <taxon>Tracheophyta</taxon>
        <taxon>Spermatophyta</taxon>
        <taxon>Magnoliopsida</taxon>
        <taxon>eudicotyledons</taxon>
        <taxon>Gunneridae</taxon>
        <taxon>Pentapetalae</taxon>
        <taxon>rosids</taxon>
        <taxon>fabids</taxon>
        <taxon>Cucurbitales</taxon>
        <taxon>Cucurbitaceae</taxon>
        <taxon>Benincaseae</taxon>
        <taxon>Cucumis</taxon>
    </lineage>
</organism>
<name>A0A0A0L2S5_CUCSA</name>
<dbReference type="AlphaFoldDB" id="A0A0A0L2S5"/>
<reference evidence="1 2" key="1">
    <citation type="journal article" date="2009" name="Nat. Genet.">
        <title>The genome of the cucumber, Cucumis sativus L.</title>
        <authorList>
            <person name="Huang S."/>
            <person name="Li R."/>
            <person name="Zhang Z."/>
            <person name="Li L."/>
            <person name="Gu X."/>
            <person name="Fan W."/>
            <person name="Lucas W.J."/>
            <person name="Wang X."/>
            <person name="Xie B."/>
            <person name="Ni P."/>
            <person name="Ren Y."/>
            <person name="Zhu H."/>
            <person name="Li J."/>
            <person name="Lin K."/>
            <person name="Jin W."/>
            <person name="Fei Z."/>
            <person name="Li G."/>
            <person name="Staub J."/>
            <person name="Kilian A."/>
            <person name="van der Vossen E.A."/>
            <person name="Wu Y."/>
            <person name="Guo J."/>
            <person name="He J."/>
            <person name="Jia Z."/>
            <person name="Ren Y."/>
            <person name="Tian G."/>
            <person name="Lu Y."/>
            <person name="Ruan J."/>
            <person name="Qian W."/>
            <person name="Wang M."/>
            <person name="Huang Q."/>
            <person name="Li B."/>
            <person name="Xuan Z."/>
            <person name="Cao J."/>
            <person name="Asan"/>
            <person name="Wu Z."/>
            <person name="Zhang J."/>
            <person name="Cai Q."/>
            <person name="Bai Y."/>
            <person name="Zhao B."/>
            <person name="Han Y."/>
            <person name="Li Y."/>
            <person name="Li X."/>
            <person name="Wang S."/>
            <person name="Shi Q."/>
            <person name="Liu S."/>
            <person name="Cho W.K."/>
            <person name="Kim J.Y."/>
            <person name="Xu Y."/>
            <person name="Heller-Uszynska K."/>
            <person name="Miao H."/>
            <person name="Cheng Z."/>
            <person name="Zhang S."/>
            <person name="Wu J."/>
            <person name="Yang Y."/>
            <person name="Kang H."/>
            <person name="Li M."/>
            <person name="Liang H."/>
            <person name="Ren X."/>
            <person name="Shi Z."/>
            <person name="Wen M."/>
            <person name="Jian M."/>
            <person name="Yang H."/>
            <person name="Zhang G."/>
            <person name="Yang Z."/>
            <person name="Chen R."/>
            <person name="Liu S."/>
            <person name="Li J."/>
            <person name="Ma L."/>
            <person name="Liu H."/>
            <person name="Zhou Y."/>
            <person name="Zhao J."/>
            <person name="Fang X."/>
            <person name="Li G."/>
            <person name="Fang L."/>
            <person name="Li Y."/>
            <person name="Liu D."/>
            <person name="Zheng H."/>
            <person name="Zhang Y."/>
            <person name="Qin N."/>
            <person name="Li Z."/>
            <person name="Yang G."/>
            <person name="Yang S."/>
            <person name="Bolund L."/>
            <person name="Kristiansen K."/>
            <person name="Zheng H."/>
            <person name="Li S."/>
            <person name="Zhang X."/>
            <person name="Yang H."/>
            <person name="Wang J."/>
            <person name="Sun R."/>
            <person name="Zhang B."/>
            <person name="Jiang S."/>
            <person name="Wang J."/>
            <person name="Du Y."/>
            <person name="Li S."/>
        </authorList>
    </citation>
    <scope>NUCLEOTIDE SEQUENCE [LARGE SCALE GENOMIC DNA]</scope>
    <source>
        <strain evidence="2">cv. 9930</strain>
    </source>
</reference>
<evidence type="ECO:0000313" key="1">
    <source>
        <dbReference type="EMBL" id="KGN56300.1"/>
    </source>
</evidence>
<dbReference type="Gramene" id="KGN56300">
    <property type="protein sequence ID" value="KGN56300"/>
    <property type="gene ID" value="Csa_3G113910"/>
</dbReference>
<dbReference type="Proteomes" id="UP000029981">
    <property type="component" value="Chromosome 3"/>
</dbReference>
<dbReference type="EMBL" id="CM002924">
    <property type="protein sequence ID" value="KGN56300.1"/>
    <property type="molecule type" value="Genomic_DNA"/>
</dbReference>
<evidence type="ECO:0000313" key="2">
    <source>
        <dbReference type="Proteomes" id="UP000029981"/>
    </source>
</evidence>
<proteinExistence type="predicted"/>
<sequence>MALRGLLNDLNTYKIKGVVPVADDKCCWLLNYASKFGRLREMIKRLSVLDFNMLGVQVSGVGIVVFYEFGSMVMTSIGHVLSSSSPLGKVGM</sequence>
<reference evidence="1 2" key="4">
    <citation type="journal article" date="2011" name="BMC Genomics">
        <title>RNA-Seq improves annotation of protein-coding genes in the cucumber genome.</title>
        <authorList>
            <person name="Li Z."/>
            <person name="Zhang Z."/>
            <person name="Yan P."/>
            <person name="Huang S."/>
            <person name="Fei Z."/>
            <person name="Lin K."/>
        </authorList>
    </citation>
    <scope>NUCLEOTIDE SEQUENCE [LARGE SCALE GENOMIC DNA]</scope>
    <source>
        <strain evidence="2">cv. 9930</strain>
    </source>
</reference>
<gene>
    <name evidence="1" type="ORF">Csa_3G113910</name>
</gene>
<protein>
    <submittedName>
        <fullName evidence="1">Uncharacterized protein</fullName>
    </submittedName>
</protein>
<accession>A0A0A0L2S5</accession>
<reference evidence="1 2" key="2">
    <citation type="journal article" date="2009" name="PLoS ONE">
        <title>An integrated genetic and cytogenetic map of the cucumber genome.</title>
        <authorList>
            <person name="Ren Y."/>
            <person name="Zhang Z."/>
            <person name="Liu J."/>
            <person name="Staub J.E."/>
            <person name="Han Y."/>
            <person name="Cheng Z."/>
            <person name="Li X."/>
            <person name="Lu J."/>
            <person name="Miao H."/>
            <person name="Kang H."/>
            <person name="Xie B."/>
            <person name="Gu X."/>
            <person name="Wang X."/>
            <person name="Du Y."/>
            <person name="Jin W."/>
            <person name="Huang S."/>
        </authorList>
    </citation>
    <scope>NUCLEOTIDE SEQUENCE [LARGE SCALE GENOMIC DNA]</scope>
    <source>
        <strain evidence="2">cv. 9930</strain>
    </source>
</reference>
<reference evidence="1 2" key="3">
    <citation type="journal article" date="2010" name="BMC Genomics">
        <title>Transcriptome sequencing and comparative analysis of cucumber flowers with different sex types.</title>
        <authorList>
            <person name="Guo S."/>
            <person name="Zheng Y."/>
            <person name="Joung J.G."/>
            <person name="Liu S."/>
            <person name="Zhang Z."/>
            <person name="Crasta O.R."/>
            <person name="Sobral B.W."/>
            <person name="Xu Y."/>
            <person name="Huang S."/>
            <person name="Fei Z."/>
        </authorList>
    </citation>
    <scope>NUCLEOTIDE SEQUENCE [LARGE SCALE GENOMIC DNA]</scope>
    <source>
        <strain evidence="2">cv. 9930</strain>
    </source>
</reference>